<dbReference type="AlphaFoldDB" id="A0A6V8KIT5"/>
<dbReference type="InterPro" id="IPR036691">
    <property type="entry name" value="Endo/exonu/phosph_ase_sf"/>
</dbReference>
<organism evidence="1 2">
    <name type="scientific">Phytohabitans houttuyneae</name>
    <dbReference type="NCBI Taxonomy" id="1076126"/>
    <lineage>
        <taxon>Bacteria</taxon>
        <taxon>Bacillati</taxon>
        <taxon>Actinomycetota</taxon>
        <taxon>Actinomycetes</taxon>
        <taxon>Micromonosporales</taxon>
        <taxon>Micromonosporaceae</taxon>
    </lineage>
</organism>
<dbReference type="InterPro" id="IPR038332">
    <property type="entry name" value="PPE_sf"/>
</dbReference>
<protein>
    <recommendedName>
        <fullName evidence="3">Endonuclease/exonuclease/phosphatase domain-containing protein</fullName>
    </recommendedName>
</protein>
<keyword evidence="2" id="KW-1185">Reference proteome</keyword>
<evidence type="ECO:0000313" key="1">
    <source>
        <dbReference type="EMBL" id="GFJ83340.1"/>
    </source>
</evidence>
<dbReference type="Proteomes" id="UP000482800">
    <property type="component" value="Unassembled WGS sequence"/>
</dbReference>
<evidence type="ECO:0008006" key="3">
    <source>
        <dbReference type="Google" id="ProtNLM"/>
    </source>
</evidence>
<sequence>MPAPSETPDQAEPRPATVTAYQQTFDLGADPAALEAAADAVRALGAEAGTARETLDTAAGQIETEGAWLGETADAFQARRRKLGGDLGLVSDATGRAAETLDYVAAILRLGQAQLDEQRARLSAVTHTEHEATSWHPSVPEGPRLVFEPADETEAALVSDAMRAAGDIRTSVDEQLQAQAAALRRILTGSAVPDPLVGNDPGLSAISDTWRPQAVRVLNLNVGQGFGNVPWGSPFGDEEAGDGTDPGDIDEIGQIIADTDANVITLQEMFKGNAEDLQKWLNENTDGQWQMHFEKAEHKMQFDDSPNPWRNESGMNDFGNVVLVREGGGVGEAIPREPTELQEPGWGDYVDVTGHRNPHGPPTYDVDVGSHPEGRVLQHTEVPIEE</sequence>
<reference evidence="1 2" key="1">
    <citation type="submission" date="2020-03" db="EMBL/GenBank/DDBJ databases">
        <title>Whole genome shotgun sequence of Phytohabitans houttuyneae NBRC 108639.</title>
        <authorList>
            <person name="Komaki H."/>
            <person name="Tamura T."/>
        </authorList>
    </citation>
    <scope>NUCLEOTIDE SEQUENCE [LARGE SCALE GENOMIC DNA]</scope>
    <source>
        <strain evidence="1 2">NBRC 108639</strain>
    </source>
</reference>
<proteinExistence type="predicted"/>
<gene>
    <name evidence="1" type="ORF">Phou_075200</name>
</gene>
<accession>A0A6V8KIT5</accession>
<dbReference type="RefSeq" id="WP_173065690.1">
    <property type="nucleotide sequence ID" value="NZ_BAABGO010000020.1"/>
</dbReference>
<dbReference type="EMBL" id="BLPF01000003">
    <property type="protein sequence ID" value="GFJ83340.1"/>
    <property type="molecule type" value="Genomic_DNA"/>
</dbReference>
<evidence type="ECO:0000313" key="2">
    <source>
        <dbReference type="Proteomes" id="UP000482800"/>
    </source>
</evidence>
<comment type="caution">
    <text evidence="1">The sequence shown here is derived from an EMBL/GenBank/DDBJ whole genome shotgun (WGS) entry which is preliminary data.</text>
</comment>
<reference evidence="1 2" key="2">
    <citation type="submission" date="2020-03" db="EMBL/GenBank/DDBJ databases">
        <authorList>
            <person name="Ichikawa N."/>
            <person name="Kimura A."/>
            <person name="Kitahashi Y."/>
            <person name="Uohara A."/>
        </authorList>
    </citation>
    <scope>NUCLEOTIDE SEQUENCE [LARGE SCALE GENOMIC DNA]</scope>
    <source>
        <strain evidence="1 2">NBRC 108639</strain>
    </source>
</reference>
<name>A0A6V8KIT5_9ACTN</name>
<dbReference type="Gene3D" id="1.20.1260.20">
    <property type="entry name" value="PPE superfamily"/>
    <property type="match status" value="1"/>
</dbReference>
<dbReference type="Gene3D" id="3.60.10.10">
    <property type="entry name" value="Endonuclease/exonuclease/phosphatase"/>
    <property type="match status" value="1"/>
</dbReference>